<dbReference type="SUPFAM" id="SSF52540">
    <property type="entry name" value="P-loop containing nucleoside triphosphate hydrolases"/>
    <property type="match status" value="1"/>
</dbReference>
<evidence type="ECO:0000313" key="2">
    <source>
        <dbReference type="Proteomes" id="UP000281343"/>
    </source>
</evidence>
<dbReference type="EMBL" id="RCNT01000011">
    <property type="protein sequence ID" value="RMA40781.1"/>
    <property type="molecule type" value="Genomic_DNA"/>
</dbReference>
<sequence>MTKAHWHYSRSDFLDTVFTMLVSGPVQAISLFGPRRIGKTQFLQYDLAPRAEMYGHQVAYASFWQMPTSPLAILLYELDQALRAEPIAKRLARGTLALSPKLRLRDPTRRGEIEIDLSDLKGKAPEDHLLLLDQYCEKLSNETRPAILLFDEFQEILYAPEATAIMAALRTALDKRKTGLSVVFTGSSQSGLKRVFSQRDAPFFNFATEITLPPLPDDFVTQQLRAFHDTYRGTIAIDTARAAFHDFDRNPLMFQIWLNALPLNGFDDAAARRQVAQQMAETGGYDRMWLELAPAQRAMLRLLAEEIAQPTGQTGHDFLQKLTGESLTASQRQKAQKALAQRHLIDNWDGRWQLTDPLLKAWVVARPEREFT</sequence>
<dbReference type="InterPro" id="IPR027417">
    <property type="entry name" value="P-loop_NTPase"/>
</dbReference>
<dbReference type="Gene3D" id="3.40.50.300">
    <property type="entry name" value="P-loop containing nucleotide triphosphate hydrolases"/>
    <property type="match status" value="1"/>
</dbReference>
<dbReference type="Proteomes" id="UP000281343">
    <property type="component" value="Unassembled WGS sequence"/>
</dbReference>
<comment type="caution">
    <text evidence="1">The sequence shown here is derived from an EMBL/GenBank/DDBJ whole genome shotgun (WGS) entry which is preliminary data.</text>
</comment>
<gene>
    <name evidence="1" type="ORF">D9R08_17740</name>
</gene>
<keyword evidence="2" id="KW-1185">Reference proteome</keyword>
<keyword evidence="1" id="KW-0547">Nucleotide-binding</keyword>
<dbReference type="PANTHER" id="PTHR34301:SF8">
    <property type="entry name" value="ATPASE DOMAIN-CONTAINING PROTEIN"/>
    <property type="match status" value="1"/>
</dbReference>
<reference evidence="1 2" key="1">
    <citation type="submission" date="2018-10" db="EMBL/GenBank/DDBJ databases">
        <authorList>
            <person name="Jung H.S."/>
            <person name="Jeon C.O."/>
        </authorList>
    </citation>
    <scope>NUCLEOTIDE SEQUENCE [LARGE SCALE GENOMIC DNA]</scope>
    <source>
        <strain evidence="1 2">MA-7-27</strain>
    </source>
</reference>
<proteinExistence type="predicted"/>
<dbReference type="OrthoDB" id="8576717at2"/>
<evidence type="ECO:0000313" key="1">
    <source>
        <dbReference type="EMBL" id="RMA40781.1"/>
    </source>
</evidence>
<organism evidence="1 2">
    <name type="scientific">Rhodophyticola porphyridii</name>
    <dbReference type="NCBI Taxonomy" id="1852017"/>
    <lineage>
        <taxon>Bacteria</taxon>
        <taxon>Pseudomonadati</taxon>
        <taxon>Pseudomonadota</taxon>
        <taxon>Alphaproteobacteria</taxon>
        <taxon>Rhodobacterales</taxon>
        <taxon>Roseobacteraceae</taxon>
        <taxon>Rhodophyticola</taxon>
    </lineage>
</organism>
<dbReference type="PANTHER" id="PTHR34301">
    <property type="entry name" value="DNA-BINDING PROTEIN-RELATED"/>
    <property type="match status" value="1"/>
</dbReference>
<dbReference type="AlphaFoldDB" id="A0A3L9XVZ3"/>
<keyword evidence="1" id="KW-0067">ATP-binding</keyword>
<name>A0A3L9XVZ3_9RHOB</name>
<dbReference type="RefSeq" id="WP_121899468.1">
    <property type="nucleotide sequence ID" value="NZ_RCNT01000011.1"/>
</dbReference>
<dbReference type="GO" id="GO:0005524">
    <property type="term" value="F:ATP binding"/>
    <property type="evidence" value="ECO:0007669"/>
    <property type="project" value="UniProtKB-KW"/>
</dbReference>
<accession>A0A3L9XVZ3</accession>
<protein>
    <submittedName>
        <fullName evidence="1">ATP-binding protein</fullName>
    </submittedName>
</protein>